<feature type="compositionally biased region" description="Basic and acidic residues" evidence="5">
    <location>
        <begin position="10"/>
        <end position="20"/>
    </location>
</feature>
<dbReference type="InterPro" id="IPR052542">
    <property type="entry name" value="Cholesterol_Oxidase"/>
</dbReference>
<feature type="domain" description="FAD-dependent oxidoreductase 2 FAD-binding" evidence="7">
    <location>
        <begin position="44"/>
        <end position="76"/>
    </location>
</feature>
<keyword evidence="2" id="KW-0285">Flavoprotein</keyword>
<evidence type="ECO:0000256" key="3">
    <source>
        <dbReference type="ARBA" id="ARBA00022827"/>
    </source>
</evidence>
<dbReference type="SUPFAM" id="SSF51905">
    <property type="entry name" value="FAD/NAD(P)-binding domain"/>
    <property type="match status" value="1"/>
</dbReference>
<evidence type="ECO:0000313" key="8">
    <source>
        <dbReference type="EMBL" id="KAG5987302.1"/>
    </source>
</evidence>
<keyword evidence="4" id="KW-0560">Oxidoreductase</keyword>
<dbReference type="InterPro" id="IPR036188">
    <property type="entry name" value="FAD/NAD-bd_sf"/>
</dbReference>
<evidence type="ECO:0000256" key="4">
    <source>
        <dbReference type="ARBA" id="ARBA00023002"/>
    </source>
</evidence>
<organism evidence="8 9">
    <name type="scientific">Claviceps pusilla</name>
    <dbReference type="NCBI Taxonomy" id="123648"/>
    <lineage>
        <taxon>Eukaryota</taxon>
        <taxon>Fungi</taxon>
        <taxon>Dikarya</taxon>
        <taxon>Ascomycota</taxon>
        <taxon>Pezizomycotina</taxon>
        <taxon>Sordariomycetes</taxon>
        <taxon>Hypocreomycetidae</taxon>
        <taxon>Hypocreales</taxon>
        <taxon>Clavicipitaceae</taxon>
        <taxon>Claviceps</taxon>
    </lineage>
</organism>
<dbReference type="GO" id="GO:0050660">
    <property type="term" value="F:flavin adenine dinucleotide binding"/>
    <property type="evidence" value="ECO:0007669"/>
    <property type="project" value="InterPro"/>
</dbReference>
<dbReference type="AlphaFoldDB" id="A0A9P7N2Z5"/>
<feature type="region of interest" description="Disordered" evidence="5">
    <location>
        <begin position="1"/>
        <end position="33"/>
    </location>
</feature>
<proteinExistence type="predicted"/>
<evidence type="ECO:0000259" key="6">
    <source>
        <dbReference type="Pfam" id="PF00732"/>
    </source>
</evidence>
<reference evidence="8" key="1">
    <citation type="journal article" date="2020" name="bioRxiv">
        <title>Whole genome comparisons of ergot fungi reveals the divergence and evolution of species within the genus Claviceps are the result of varying mechanisms driving genome evolution and host range expansion.</title>
        <authorList>
            <person name="Wyka S.A."/>
            <person name="Mondo S.J."/>
            <person name="Liu M."/>
            <person name="Dettman J."/>
            <person name="Nalam V."/>
            <person name="Broders K.D."/>
        </authorList>
    </citation>
    <scope>NUCLEOTIDE SEQUENCE</scope>
    <source>
        <strain evidence="8">CCC 602</strain>
    </source>
</reference>
<evidence type="ECO:0000256" key="2">
    <source>
        <dbReference type="ARBA" id="ARBA00022630"/>
    </source>
</evidence>
<protein>
    <recommendedName>
        <fullName evidence="10">Glucose-methanol-choline oxidoreductase N-terminal domain-containing protein</fullName>
    </recommendedName>
</protein>
<dbReference type="GO" id="GO:0016614">
    <property type="term" value="F:oxidoreductase activity, acting on CH-OH group of donors"/>
    <property type="evidence" value="ECO:0007669"/>
    <property type="project" value="InterPro"/>
</dbReference>
<dbReference type="EMBL" id="SRPW01003350">
    <property type="protein sequence ID" value="KAG5987302.1"/>
    <property type="molecule type" value="Genomic_DNA"/>
</dbReference>
<evidence type="ECO:0000313" key="9">
    <source>
        <dbReference type="Proteomes" id="UP000748025"/>
    </source>
</evidence>
<dbReference type="PANTHER" id="PTHR47470">
    <property type="entry name" value="CHOLESTEROL OXIDASE"/>
    <property type="match status" value="1"/>
</dbReference>
<keyword evidence="3" id="KW-0274">FAD</keyword>
<evidence type="ECO:0000256" key="5">
    <source>
        <dbReference type="SAM" id="MobiDB-lite"/>
    </source>
</evidence>
<dbReference type="InterPro" id="IPR003953">
    <property type="entry name" value="FAD-dep_OxRdtase_2_FAD-bd"/>
</dbReference>
<comment type="caution">
    <text evidence="8">The sequence shown here is derived from an EMBL/GenBank/DDBJ whole genome shotgun (WGS) entry which is preliminary data.</text>
</comment>
<evidence type="ECO:0008006" key="10">
    <source>
        <dbReference type="Google" id="ProtNLM"/>
    </source>
</evidence>
<sequence>MYHRLSSSDGSREWEKDQKDQTFPQPKTRPRISKPVSLIRPSYDCVVIGSGYGGAIAASRMARAGQSVCLLERGKERWPGEYPEGLNQAAKQVSVSGRIKRVFSSKEGRNIRCSDAEGMYHVVVGDGQTAVVGNGLGGTSLINSNVFLEADSGTLSLDVWPPEIRDNPGVLDEYYQKVRDVLDPQPYPDSWPTLKKTELLRRQAAHLGLDKHCYKVPQTTRFHAGLNSCGVRMSPSTLTGQDTTGINDGSKTTTLVTYLADAWHWGADIFCECAVRHVDEGERGGYNVYYTWDKFRPGTKTETPQGALLHVHAKKVVFLGAGSLGTTEILLRSKALGLPVSDCLGKGMSGNGDMLAFG</sequence>
<accession>A0A9P7N2Z5</accession>
<evidence type="ECO:0000256" key="1">
    <source>
        <dbReference type="ARBA" id="ARBA00001974"/>
    </source>
</evidence>
<dbReference type="Proteomes" id="UP000748025">
    <property type="component" value="Unassembled WGS sequence"/>
</dbReference>
<dbReference type="Pfam" id="PF00732">
    <property type="entry name" value="GMC_oxred_N"/>
    <property type="match status" value="1"/>
</dbReference>
<dbReference type="InterPro" id="IPR000172">
    <property type="entry name" value="GMC_OxRdtase_N"/>
</dbReference>
<name>A0A9P7N2Z5_9HYPO</name>
<feature type="domain" description="Glucose-methanol-choline oxidoreductase N-terminal" evidence="6">
    <location>
        <begin position="85"/>
        <end position="333"/>
    </location>
</feature>
<gene>
    <name evidence="8" type="ORF">E4U43_005146</name>
</gene>
<evidence type="ECO:0000259" key="7">
    <source>
        <dbReference type="Pfam" id="PF00890"/>
    </source>
</evidence>
<dbReference type="Pfam" id="PF00890">
    <property type="entry name" value="FAD_binding_2"/>
    <property type="match status" value="1"/>
</dbReference>
<dbReference type="PANTHER" id="PTHR47470:SF1">
    <property type="entry name" value="FAD-DEPENDENT OXIDOREDUCTASE 2 FAD BINDING DOMAIN-CONTAINING PROTEIN"/>
    <property type="match status" value="1"/>
</dbReference>
<dbReference type="OrthoDB" id="9974421at2759"/>
<comment type="cofactor">
    <cofactor evidence="1">
        <name>FAD</name>
        <dbReference type="ChEBI" id="CHEBI:57692"/>
    </cofactor>
</comment>
<keyword evidence="9" id="KW-1185">Reference proteome</keyword>
<dbReference type="Gene3D" id="3.50.50.60">
    <property type="entry name" value="FAD/NAD(P)-binding domain"/>
    <property type="match status" value="2"/>
</dbReference>